<gene>
    <name evidence="2" type="ORF">EGH24_07500</name>
</gene>
<name>A0A8J8P8J7_9EURY</name>
<feature type="domain" description="DUF8072" evidence="1">
    <location>
        <begin position="1"/>
        <end position="93"/>
    </location>
</feature>
<dbReference type="AlphaFoldDB" id="A0A8J8P8J7"/>
<reference evidence="2" key="1">
    <citation type="submission" date="2019-02" db="EMBL/GenBank/DDBJ databases">
        <title>Halonotius sp. a new haloarchaeum isolated from saline soil.</title>
        <authorList>
            <person name="Duran-Viseras A."/>
            <person name="Sanchez-Porro C."/>
            <person name="Ventosa A."/>
        </authorList>
    </citation>
    <scope>NUCLEOTIDE SEQUENCE</scope>
    <source>
        <strain evidence="2">F15B</strain>
    </source>
</reference>
<evidence type="ECO:0000313" key="2">
    <source>
        <dbReference type="EMBL" id="TQQ80989.1"/>
    </source>
</evidence>
<dbReference type="Proteomes" id="UP000705823">
    <property type="component" value="Unassembled WGS sequence"/>
</dbReference>
<accession>A0A8J8P8J7</accession>
<organism evidence="2 3">
    <name type="scientific">Halonotius terrestris</name>
    <dbReference type="NCBI Taxonomy" id="2487750"/>
    <lineage>
        <taxon>Archaea</taxon>
        <taxon>Methanobacteriati</taxon>
        <taxon>Methanobacteriota</taxon>
        <taxon>Stenosarchaea group</taxon>
        <taxon>Halobacteria</taxon>
        <taxon>Halobacteriales</taxon>
        <taxon>Haloferacaceae</taxon>
        <taxon>Halonotius</taxon>
    </lineage>
</organism>
<sequence>MADLNPLAKRIHNVSPDPVRLTLDDGTAAVFRMASTEFFQQEFQAEGSREDDAADYRLVSSEDNESILVGRQPADAEGWEMIGTVVEAEAADGDD</sequence>
<dbReference type="Pfam" id="PF26269">
    <property type="entry name" value="DUF8072"/>
    <property type="match status" value="1"/>
</dbReference>
<protein>
    <submittedName>
        <fullName evidence="2">Transcriptional regulator</fullName>
    </submittedName>
</protein>
<evidence type="ECO:0000313" key="3">
    <source>
        <dbReference type="Proteomes" id="UP000705823"/>
    </source>
</evidence>
<proteinExistence type="predicted"/>
<evidence type="ECO:0000259" key="1">
    <source>
        <dbReference type="Pfam" id="PF26269"/>
    </source>
</evidence>
<dbReference type="OrthoDB" id="339988at2157"/>
<keyword evidence="3" id="KW-1185">Reference proteome</keyword>
<dbReference type="RefSeq" id="WP_142979551.1">
    <property type="nucleotide sequence ID" value="NZ_RKLU01000003.1"/>
</dbReference>
<comment type="caution">
    <text evidence="2">The sequence shown here is derived from an EMBL/GenBank/DDBJ whole genome shotgun (WGS) entry which is preliminary data.</text>
</comment>
<dbReference type="InterPro" id="IPR058385">
    <property type="entry name" value="DUF8072"/>
</dbReference>
<dbReference type="EMBL" id="RKLU01000003">
    <property type="protein sequence ID" value="TQQ80989.1"/>
    <property type="molecule type" value="Genomic_DNA"/>
</dbReference>